<evidence type="ECO:0000313" key="1">
    <source>
        <dbReference type="EMBL" id="EKF38737.1"/>
    </source>
</evidence>
<evidence type="ECO:0000313" key="2">
    <source>
        <dbReference type="Proteomes" id="UP000007350"/>
    </source>
</evidence>
<dbReference type="AlphaFoldDB" id="K2PCE9"/>
<comment type="caution">
    <text evidence="1">The sequence shown here is derived from an EMBL/GenBank/DDBJ whole genome shotgun (WGS) entry which is preliminary data.</text>
</comment>
<name>K2PCE9_TRYCR</name>
<dbReference type="OrthoDB" id="245307at2759"/>
<gene>
    <name evidence="1" type="ORF">MOQ_001052</name>
</gene>
<sequence length="1182" mass="133653">MCALLSPGDCLHRLCFFCFVYANRIVWAKNFCLKNFMKTSFTAADEEGQEKEGEEITVIHDLPSDIPAACMAVDIMKLGYKNTIKPRLLLIQKDGLLFLSTLPPPCELDEEASMMDGKSSFLDYRVRRFIPLCAIDALTLYARGTVLRIQVMREHDVFIWRNEKSTICHGLTHTDLGIITVANCIIELYASVSSSSLVLHSVEDLTLPVSLQLSKNDIGRMFLLAENYAPLRSRLVRRRHTARRMKIVASEHCKECDVTECVDLRRCAEMWGGGGDEEDGSDVEVGAVVKLSSWNAVKVTRSFCTITCREQSSHFDALLSFVQDHPVAVLMMEKVRKVSMATSIVSRWPPTDDVVTMRRLKHDMEDQKEILDARHTVLNGTTTPMAGARSLLLTKHDVLLFHDGAGDGQRRGALAYSLYSLARMIVELPRRGEDAGGGRLTMFFEGRVGSHDMPTRATTLPAKEKQEEVEEVERIQQTTIVMEFPTPPLHVNRCEGEYREKLCTAGMIANAILVLLGCDGIDVPFMVRFPSSSSSFETLFSLAENEENENTARVLEKKQRRFFTDFVREPRDYRRPVGVIPRRFASDKTLLARQVLRLTARRVWKTYLLVVTPNTLFLCDTTTLVRRCVSFSTIMGMKLLLHHSEGPVLLICIYGEHDLVLKEHPTTPSWLPLNTVADVILKEHPMIFLDVVSLAGAKGNLKNLLRRRLLRPPRRCASVPKHKIWFHAYLSKASMEMFYDTVRQERASMRLKEGVQQIDTSLPLMSSCMRISERSVGDPRVLHLIEKLMTEPLMSLWRDNIFVNGNSKKEEQERVHPTQPQRRMELDEEADHQNGAMSLTRELQPQPLTSVCMDMTENHVSHVCGGVLCKSQAQTISTTASGEGLIRGVQATVCTQENQPYNTLAVEWNGIHALFRYLPNFKLGSFAHTELLNAGPFPSDVNFVATEKRDSLVPGNGTEMKRERRPFSFFSFHLQSRFSSLEDVNFMTTSPAKFTSFFPSTSLLVPYRIADDVALWAHEVPNPLFWINIGPAWTMVRFQCNDDAMICVGNAAFIRHVHHTMRSVTFHHTEDEINTVTCLFYPVNQSGNVSWLEDNNDPAPCWGKTAHVRRLLQDVLLVPFSSFLLHNVSHGLFQYGAIRLLHDTVFCRVGRYRWFEIPLPLLIKDWGGKREGGGGGGGVGGN</sequence>
<keyword evidence="2" id="KW-1185">Reference proteome</keyword>
<protein>
    <submittedName>
        <fullName evidence="1">Uncharacterized protein</fullName>
    </submittedName>
</protein>
<organism evidence="1 2">
    <name type="scientific">Trypanosoma cruzi marinkellei</name>
    <dbReference type="NCBI Taxonomy" id="85056"/>
    <lineage>
        <taxon>Eukaryota</taxon>
        <taxon>Discoba</taxon>
        <taxon>Euglenozoa</taxon>
        <taxon>Kinetoplastea</taxon>
        <taxon>Metakinetoplastina</taxon>
        <taxon>Trypanosomatida</taxon>
        <taxon>Trypanosomatidae</taxon>
        <taxon>Trypanosoma</taxon>
        <taxon>Schizotrypanum</taxon>
    </lineage>
</organism>
<accession>K2PCE9</accession>
<proteinExistence type="predicted"/>
<dbReference type="EMBL" id="AHKC01005068">
    <property type="protein sequence ID" value="EKF38737.1"/>
    <property type="molecule type" value="Genomic_DNA"/>
</dbReference>
<dbReference type="Proteomes" id="UP000007350">
    <property type="component" value="Unassembled WGS sequence"/>
</dbReference>
<reference evidence="1 2" key="1">
    <citation type="journal article" date="2012" name="BMC Genomics">
        <title>Comparative genomic analysis of human infective Trypanosoma cruzi lineages with the bat-restricted subspecies T. cruzi marinkellei.</title>
        <authorList>
            <person name="Franzen O."/>
            <person name="Talavera-Lopez C."/>
            <person name="Ochaya S."/>
            <person name="Butler C.E."/>
            <person name="Messenger L.A."/>
            <person name="Lewis M.D."/>
            <person name="Llewellyn M.S."/>
            <person name="Marinkelle C.J."/>
            <person name="Tyler K.M."/>
            <person name="Miles M.A."/>
            <person name="Andersson B."/>
        </authorList>
    </citation>
    <scope>NUCLEOTIDE SEQUENCE [LARGE SCALE GENOMIC DNA]</scope>
    <source>
        <strain evidence="1 2">B7</strain>
    </source>
</reference>